<dbReference type="PROSITE" id="PS50076">
    <property type="entry name" value="DNAJ_2"/>
    <property type="match status" value="1"/>
</dbReference>
<protein>
    <recommendedName>
        <fullName evidence="2">J domain-containing protein</fullName>
    </recommendedName>
</protein>
<keyword evidence="1" id="KW-0143">Chaperone</keyword>
<dbReference type="AlphaFoldDB" id="A0A6C0F8B7"/>
<accession>A0A6C0F8B7</accession>
<evidence type="ECO:0000256" key="1">
    <source>
        <dbReference type="ARBA" id="ARBA00023186"/>
    </source>
</evidence>
<organism evidence="3">
    <name type="scientific">viral metagenome</name>
    <dbReference type="NCBI Taxonomy" id="1070528"/>
    <lineage>
        <taxon>unclassified sequences</taxon>
        <taxon>metagenomes</taxon>
        <taxon>organismal metagenomes</taxon>
    </lineage>
</organism>
<evidence type="ECO:0000259" key="2">
    <source>
        <dbReference type="PROSITE" id="PS50076"/>
    </source>
</evidence>
<dbReference type="SUPFAM" id="SSF46565">
    <property type="entry name" value="Chaperone J-domain"/>
    <property type="match status" value="1"/>
</dbReference>
<reference evidence="3" key="1">
    <citation type="journal article" date="2020" name="Nature">
        <title>Giant virus diversity and host interactions through global metagenomics.</title>
        <authorList>
            <person name="Schulz F."/>
            <person name="Roux S."/>
            <person name="Paez-Espino D."/>
            <person name="Jungbluth S."/>
            <person name="Walsh D.A."/>
            <person name="Denef V.J."/>
            <person name="McMahon K.D."/>
            <person name="Konstantinidis K.T."/>
            <person name="Eloe-Fadrosh E.A."/>
            <person name="Kyrpides N.C."/>
            <person name="Woyke T."/>
        </authorList>
    </citation>
    <scope>NUCLEOTIDE SEQUENCE</scope>
    <source>
        <strain evidence="3">GVMAG-S-ERX556049-19</strain>
    </source>
</reference>
<sequence length="302" mass="36173">MNYNTAIKLLDLDKELINESSIKKKYKFMALKYHPDKNKSINATNKFNEIKDAYEYLMRYGGHMDIDDEYFEEEKDDKNYNSLLYQFINTILNENSQDNILNGIIKKIIHMCEDKTINYLETIDKSNLIKLYDFFRNYNQIFHHSNQFIEKVKELVKEKTKHDEVIILNPTLNDLFEQNIYKLYYNNKFYYIPLWQPEVKLDLSNNELYVKNIPKLPENIEIDNKNNIIIKHSFNIIDLWKNPLHKINICKSKTFYINSENLLIKKKQILHLPNKGIPKTISNDVFNVSKLSDVFIHIEIDN</sequence>
<dbReference type="SMART" id="SM00271">
    <property type="entry name" value="DnaJ"/>
    <property type="match status" value="1"/>
</dbReference>
<dbReference type="GO" id="GO:0042026">
    <property type="term" value="P:protein refolding"/>
    <property type="evidence" value="ECO:0007669"/>
    <property type="project" value="TreeGrafter"/>
</dbReference>
<dbReference type="PANTHER" id="PTHR43096">
    <property type="entry name" value="DNAJ HOMOLOG 1, MITOCHONDRIAL-RELATED"/>
    <property type="match status" value="1"/>
</dbReference>
<dbReference type="EMBL" id="MN738825">
    <property type="protein sequence ID" value="QHT38077.1"/>
    <property type="molecule type" value="Genomic_DNA"/>
</dbReference>
<proteinExistence type="predicted"/>
<feature type="domain" description="J" evidence="2">
    <location>
        <begin position="5"/>
        <end position="71"/>
    </location>
</feature>
<name>A0A6C0F8B7_9ZZZZ</name>
<dbReference type="Pfam" id="PF00226">
    <property type="entry name" value="DnaJ"/>
    <property type="match status" value="1"/>
</dbReference>
<dbReference type="GO" id="GO:0005737">
    <property type="term" value="C:cytoplasm"/>
    <property type="evidence" value="ECO:0007669"/>
    <property type="project" value="TreeGrafter"/>
</dbReference>
<dbReference type="CDD" id="cd06257">
    <property type="entry name" value="DnaJ"/>
    <property type="match status" value="1"/>
</dbReference>
<dbReference type="GO" id="GO:0051082">
    <property type="term" value="F:unfolded protein binding"/>
    <property type="evidence" value="ECO:0007669"/>
    <property type="project" value="TreeGrafter"/>
</dbReference>
<dbReference type="InterPro" id="IPR001623">
    <property type="entry name" value="DnaJ_domain"/>
</dbReference>
<dbReference type="InterPro" id="IPR036869">
    <property type="entry name" value="J_dom_sf"/>
</dbReference>
<dbReference type="PANTHER" id="PTHR43096:SF52">
    <property type="entry name" value="DNAJ HOMOLOG 1, MITOCHONDRIAL-RELATED"/>
    <property type="match status" value="1"/>
</dbReference>
<dbReference type="Gene3D" id="1.10.287.110">
    <property type="entry name" value="DnaJ domain"/>
    <property type="match status" value="1"/>
</dbReference>
<evidence type="ECO:0000313" key="3">
    <source>
        <dbReference type="EMBL" id="QHT38077.1"/>
    </source>
</evidence>